<keyword evidence="4" id="KW-1185">Reference proteome</keyword>
<keyword evidence="1" id="KW-1133">Transmembrane helix</keyword>
<keyword evidence="1" id="KW-0472">Membrane</keyword>
<feature type="domain" description="DUF1468" evidence="2">
    <location>
        <begin position="12"/>
        <end position="158"/>
    </location>
</feature>
<feature type="transmembrane region" description="Helical" evidence="1">
    <location>
        <begin position="99"/>
        <end position="120"/>
    </location>
</feature>
<evidence type="ECO:0000256" key="1">
    <source>
        <dbReference type="SAM" id="Phobius"/>
    </source>
</evidence>
<keyword evidence="1" id="KW-0812">Transmembrane</keyword>
<dbReference type="AlphaFoldDB" id="A0A2C9DC81"/>
<dbReference type="RefSeq" id="WP_099557982.1">
    <property type="nucleotide sequence ID" value="NZ_LT960614.1"/>
</dbReference>
<dbReference type="KEGG" id="hdi:HDIA_4239"/>
<dbReference type="InterPro" id="IPR009936">
    <property type="entry name" value="DUF1468"/>
</dbReference>
<feature type="transmembrane region" description="Helical" evidence="1">
    <location>
        <begin position="132"/>
        <end position="154"/>
    </location>
</feature>
<reference evidence="4" key="1">
    <citation type="submission" date="2017-09" db="EMBL/GenBank/DDBJ databases">
        <title>Genome sequence of Nannocystis excedens DSM 71.</title>
        <authorList>
            <person name="Blom J."/>
        </authorList>
    </citation>
    <scope>NUCLEOTIDE SEQUENCE [LARGE SCALE GENOMIC DNA]</scope>
    <source>
        <strain evidence="4">type strain: E19</strain>
    </source>
</reference>
<feature type="transmembrane region" description="Helical" evidence="1">
    <location>
        <begin position="7"/>
        <end position="27"/>
    </location>
</feature>
<dbReference type="OrthoDB" id="8419331at2"/>
<protein>
    <submittedName>
        <fullName evidence="3">Tripartite tricarboxylate transporter TctB family protein</fullName>
    </submittedName>
</protein>
<accession>A0A2C9DC81</accession>
<gene>
    <name evidence="3" type="ORF">HDIA_4239</name>
</gene>
<dbReference type="EMBL" id="LT960614">
    <property type="protein sequence ID" value="SON57780.1"/>
    <property type="molecule type" value="Genomic_DNA"/>
</dbReference>
<evidence type="ECO:0000259" key="2">
    <source>
        <dbReference type="Pfam" id="PF07331"/>
    </source>
</evidence>
<evidence type="ECO:0000313" key="3">
    <source>
        <dbReference type="EMBL" id="SON57780.1"/>
    </source>
</evidence>
<sequence>MNSFSTRFTVLMTALFGAMVAIAILQFPAGARFMPLIVGLPGLGLCLLQLGLDARHAMGRRNYRFRNAQKAGKPEDEGQKVESELEGATLHRELVMWGYFLGFIAGVLCFGFYAAVPVMLTLFLRLEADMRLIRAAVVAAIATLALYFAFGVVLQIRLHPGFFTPSLLQAAGLA</sequence>
<evidence type="ECO:0000313" key="4">
    <source>
        <dbReference type="Proteomes" id="UP000223606"/>
    </source>
</evidence>
<name>A0A2C9DC81_9HYPH</name>
<feature type="transmembrane region" description="Helical" evidence="1">
    <location>
        <begin position="33"/>
        <end position="52"/>
    </location>
</feature>
<proteinExistence type="predicted"/>
<organism evidence="3 4">
    <name type="scientific">Hartmannibacter diazotrophicus</name>
    <dbReference type="NCBI Taxonomy" id="1482074"/>
    <lineage>
        <taxon>Bacteria</taxon>
        <taxon>Pseudomonadati</taxon>
        <taxon>Pseudomonadota</taxon>
        <taxon>Alphaproteobacteria</taxon>
        <taxon>Hyphomicrobiales</taxon>
        <taxon>Pleomorphomonadaceae</taxon>
        <taxon>Hartmannibacter</taxon>
    </lineage>
</organism>
<dbReference type="Proteomes" id="UP000223606">
    <property type="component" value="Chromosome 1"/>
</dbReference>
<dbReference type="Pfam" id="PF07331">
    <property type="entry name" value="TctB"/>
    <property type="match status" value="1"/>
</dbReference>